<dbReference type="SUPFAM" id="SSF55811">
    <property type="entry name" value="Nudix"/>
    <property type="match status" value="1"/>
</dbReference>
<evidence type="ECO:0000313" key="4">
    <source>
        <dbReference type="Proteomes" id="UP001057580"/>
    </source>
</evidence>
<dbReference type="CDD" id="cd03674">
    <property type="entry name" value="NUDIX_Hydrolase"/>
    <property type="match status" value="1"/>
</dbReference>
<evidence type="ECO:0000259" key="2">
    <source>
        <dbReference type="PROSITE" id="PS51462"/>
    </source>
</evidence>
<dbReference type="PROSITE" id="PS00893">
    <property type="entry name" value="NUDIX_BOX"/>
    <property type="match status" value="1"/>
</dbReference>
<dbReference type="InterPro" id="IPR015797">
    <property type="entry name" value="NUDIX_hydrolase-like_dom_sf"/>
</dbReference>
<dbReference type="PROSITE" id="PS51462">
    <property type="entry name" value="NUDIX"/>
    <property type="match status" value="1"/>
</dbReference>
<dbReference type="EMBL" id="CP104003">
    <property type="protein sequence ID" value="UWM55576.1"/>
    <property type="molecule type" value="Genomic_DNA"/>
</dbReference>
<protein>
    <submittedName>
        <fullName evidence="3">NUDIX domain-containing protein</fullName>
    </submittedName>
</protein>
<evidence type="ECO:0000256" key="1">
    <source>
        <dbReference type="ARBA" id="ARBA00022801"/>
    </source>
</evidence>
<sequence length="166" mass="18624">METTRHFVATVYVVSDGATCLHEHERLEMWLPPGGHVDRDELPHEAALREAREETGLDVELVTETGDLDSETASSLPQPQHFLLEDIDVHPDGRVSHQHVDFVFYGHAESRDIDPDGHDEAHPESWEWFTPADLRERADELADDVVEAGLRAIETVDAAEDPADSE</sequence>
<accession>A0A9E7U952</accession>
<keyword evidence="4" id="KW-1185">Reference proteome</keyword>
<dbReference type="Proteomes" id="UP001057580">
    <property type="component" value="Chromosome"/>
</dbReference>
<dbReference type="RefSeq" id="WP_260594676.1">
    <property type="nucleotide sequence ID" value="NZ_CP104003.1"/>
</dbReference>
<dbReference type="GeneID" id="74941685"/>
<dbReference type="KEGG" id="ssai:N0B31_04645"/>
<dbReference type="Gene3D" id="3.90.79.10">
    <property type="entry name" value="Nucleoside Triphosphate Pyrophosphohydrolase"/>
    <property type="match status" value="1"/>
</dbReference>
<feature type="domain" description="Nudix hydrolase" evidence="2">
    <location>
        <begin position="4"/>
        <end position="151"/>
    </location>
</feature>
<dbReference type="Pfam" id="PF00293">
    <property type="entry name" value="NUDIX"/>
    <property type="match status" value="1"/>
</dbReference>
<organism evidence="3 4">
    <name type="scientific">Salinirubellus salinus</name>
    <dbReference type="NCBI Taxonomy" id="1364945"/>
    <lineage>
        <taxon>Archaea</taxon>
        <taxon>Methanobacteriati</taxon>
        <taxon>Methanobacteriota</taxon>
        <taxon>Stenosarchaea group</taxon>
        <taxon>Halobacteria</taxon>
        <taxon>Halobacteriales</taxon>
        <taxon>Natronomonadaceae</taxon>
        <taxon>Salinirubellus</taxon>
    </lineage>
</organism>
<dbReference type="InterPro" id="IPR020084">
    <property type="entry name" value="NUDIX_hydrolase_CS"/>
</dbReference>
<dbReference type="GO" id="GO:0016787">
    <property type="term" value="F:hydrolase activity"/>
    <property type="evidence" value="ECO:0007669"/>
    <property type="project" value="UniProtKB-KW"/>
</dbReference>
<dbReference type="InterPro" id="IPR000086">
    <property type="entry name" value="NUDIX_hydrolase_dom"/>
</dbReference>
<dbReference type="AlphaFoldDB" id="A0A9E7U952"/>
<name>A0A9E7U952_9EURY</name>
<proteinExistence type="predicted"/>
<keyword evidence="1" id="KW-0378">Hydrolase</keyword>
<evidence type="ECO:0000313" key="3">
    <source>
        <dbReference type="EMBL" id="UWM55576.1"/>
    </source>
</evidence>
<reference evidence="3" key="1">
    <citation type="submission" date="2022-09" db="EMBL/GenBank/DDBJ databases">
        <title>Diverse halophilic archaea isolated from saline environments.</title>
        <authorList>
            <person name="Cui H.-L."/>
        </authorList>
    </citation>
    <scope>NUCLEOTIDE SEQUENCE</scope>
    <source>
        <strain evidence="3">ZS-35-S2</strain>
    </source>
</reference>
<dbReference type="PANTHER" id="PTHR43736:SF1">
    <property type="entry name" value="DIHYDRONEOPTERIN TRIPHOSPHATE DIPHOSPHATASE"/>
    <property type="match status" value="1"/>
</dbReference>
<gene>
    <name evidence="3" type="ORF">N0B31_04645</name>
</gene>
<dbReference type="PANTHER" id="PTHR43736">
    <property type="entry name" value="ADP-RIBOSE PYROPHOSPHATASE"/>
    <property type="match status" value="1"/>
</dbReference>